<dbReference type="SUPFAM" id="SSF56672">
    <property type="entry name" value="DNA/RNA polymerases"/>
    <property type="match status" value="1"/>
</dbReference>
<evidence type="ECO:0000259" key="1">
    <source>
        <dbReference type="PROSITE" id="PS50878"/>
    </source>
</evidence>
<keyword evidence="2" id="KW-0808">Transferase</keyword>
<dbReference type="InterPro" id="IPR043128">
    <property type="entry name" value="Rev_trsase/Diguanyl_cyclase"/>
</dbReference>
<dbReference type="Pfam" id="PF00078">
    <property type="entry name" value="RVT_1"/>
    <property type="match status" value="1"/>
</dbReference>
<proteinExistence type="predicted"/>
<dbReference type="InterPro" id="IPR000477">
    <property type="entry name" value="RT_dom"/>
</dbReference>
<dbReference type="Gene3D" id="3.30.70.270">
    <property type="match status" value="1"/>
</dbReference>
<dbReference type="InterPro" id="IPR043502">
    <property type="entry name" value="DNA/RNA_pol_sf"/>
</dbReference>
<gene>
    <name evidence="2" type="primary">pol_447</name>
    <name evidence="2" type="ORF">CM83_23982</name>
</gene>
<name>A0A0A9XRA0_LYGHE</name>
<dbReference type="GO" id="GO:0003964">
    <property type="term" value="F:RNA-directed DNA polymerase activity"/>
    <property type="evidence" value="ECO:0007669"/>
    <property type="project" value="UniProtKB-KW"/>
</dbReference>
<protein>
    <submittedName>
        <fullName evidence="2">RNA-directed DNA polymerase from mobile element jockey</fullName>
    </submittedName>
</protein>
<reference evidence="2" key="2">
    <citation type="submission" date="2014-07" db="EMBL/GenBank/DDBJ databases">
        <authorList>
            <person name="Hull J."/>
        </authorList>
    </citation>
    <scope>NUCLEOTIDE SEQUENCE</scope>
</reference>
<sequence length="235" mass="26506">IKPRLEVTIESERHLSLKQYGFRKKMSTYNNLTLLQLEIMNAKAQGHTSLVTFLDISGAYNSVNINTLVSQLMHRGVDPFYVAWIQNFFGNKSYSDGINTLHGSQGLDQGSVLSPMLFNLYIAHVHETGQDSDVTISSYADDIRILSHAKDFSNNIKKMEQHLQTLLTSLYNLNLSVNFEKTKAVSFFDSLPTHERASAAIQIGGQPEIKISESHKYLGVHLDMKLNGIRHKLCH</sequence>
<dbReference type="AlphaFoldDB" id="A0A0A9XRA0"/>
<dbReference type="EMBL" id="GBHO01021473">
    <property type="protein sequence ID" value="JAG22131.1"/>
    <property type="molecule type" value="Transcribed_RNA"/>
</dbReference>
<organism evidence="2">
    <name type="scientific">Lygus hesperus</name>
    <name type="common">Western plant bug</name>
    <dbReference type="NCBI Taxonomy" id="30085"/>
    <lineage>
        <taxon>Eukaryota</taxon>
        <taxon>Metazoa</taxon>
        <taxon>Ecdysozoa</taxon>
        <taxon>Arthropoda</taxon>
        <taxon>Hexapoda</taxon>
        <taxon>Insecta</taxon>
        <taxon>Pterygota</taxon>
        <taxon>Neoptera</taxon>
        <taxon>Paraneoptera</taxon>
        <taxon>Hemiptera</taxon>
        <taxon>Heteroptera</taxon>
        <taxon>Panheteroptera</taxon>
        <taxon>Cimicomorpha</taxon>
        <taxon>Miridae</taxon>
        <taxon>Mirini</taxon>
        <taxon>Lygus</taxon>
    </lineage>
</organism>
<keyword evidence="2" id="KW-0695">RNA-directed DNA polymerase</keyword>
<feature type="non-terminal residue" evidence="2">
    <location>
        <position position="1"/>
    </location>
</feature>
<accession>A0A0A9XRA0</accession>
<keyword evidence="2" id="KW-0548">Nucleotidyltransferase</keyword>
<evidence type="ECO:0000313" key="2">
    <source>
        <dbReference type="EMBL" id="JAG22131.1"/>
    </source>
</evidence>
<dbReference type="PROSITE" id="PS50878">
    <property type="entry name" value="RT_POL"/>
    <property type="match status" value="1"/>
</dbReference>
<reference evidence="2" key="1">
    <citation type="journal article" date="2014" name="PLoS ONE">
        <title>Transcriptome-Based Identification of ABC Transporters in the Western Tarnished Plant Bug Lygus hesperus.</title>
        <authorList>
            <person name="Hull J.J."/>
            <person name="Chaney K."/>
            <person name="Geib S.M."/>
            <person name="Fabrick J.A."/>
            <person name="Brent C.S."/>
            <person name="Walsh D."/>
            <person name="Lavine L.C."/>
        </authorList>
    </citation>
    <scope>NUCLEOTIDE SEQUENCE</scope>
</reference>
<feature type="domain" description="Reverse transcriptase" evidence="1">
    <location>
        <begin position="1"/>
        <end position="222"/>
    </location>
</feature>
<dbReference type="PANTHER" id="PTHR33332">
    <property type="entry name" value="REVERSE TRANSCRIPTASE DOMAIN-CONTAINING PROTEIN"/>
    <property type="match status" value="1"/>
</dbReference>